<reference evidence="3 4" key="1">
    <citation type="submission" date="2016-12" db="EMBL/GenBank/DDBJ databases">
        <title>The genomes of Aspergillus section Nigri reveals drivers in fungal speciation.</title>
        <authorList>
            <consortium name="DOE Joint Genome Institute"/>
            <person name="Vesth T.C."/>
            <person name="Nybo J."/>
            <person name="Theobald S."/>
            <person name="Brandl J."/>
            <person name="Frisvad J.C."/>
            <person name="Nielsen K.F."/>
            <person name="Lyhne E.K."/>
            <person name="Kogle M.E."/>
            <person name="Kuo A."/>
            <person name="Riley R."/>
            <person name="Clum A."/>
            <person name="Nolan M."/>
            <person name="Lipzen A."/>
            <person name="Salamov A."/>
            <person name="Henrissat B."/>
            <person name="Wiebenga A."/>
            <person name="De Vries R.P."/>
            <person name="Grigoriev I.V."/>
            <person name="Mortensen U.H."/>
            <person name="Andersen M.R."/>
            <person name="Baker S.E."/>
        </authorList>
    </citation>
    <scope>NUCLEOTIDE SEQUENCE [LARGE SCALE GENOMIC DNA]</scope>
    <source>
        <strain evidence="3 4">IBT 23096</strain>
    </source>
</reference>
<dbReference type="VEuPathDB" id="FungiDB:P170DRAFT_512694"/>
<protein>
    <recommendedName>
        <fullName evidence="2">F-box domain-containing protein</fullName>
    </recommendedName>
</protein>
<dbReference type="SUPFAM" id="SSF81383">
    <property type="entry name" value="F-box domain"/>
    <property type="match status" value="1"/>
</dbReference>
<organism evidence="3 4">
    <name type="scientific">Aspergillus steynii IBT 23096</name>
    <dbReference type="NCBI Taxonomy" id="1392250"/>
    <lineage>
        <taxon>Eukaryota</taxon>
        <taxon>Fungi</taxon>
        <taxon>Dikarya</taxon>
        <taxon>Ascomycota</taxon>
        <taxon>Pezizomycotina</taxon>
        <taxon>Eurotiomycetes</taxon>
        <taxon>Eurotiomycetidae</taxon>
        <taxon>Eurotiales</taxon>
        <taxon>Aspergillaceae</taxon>
        <taxon>Aspergillus</taxon>
        <taxon>Aspergillus subgen. Circumdati</taxon>
    </lineage>
</organism>
<feature type="domain" description="F-box" evidence="2">
    <location>
        <begin position="12"/>
        <end position="50"/>
    </location>
</feature>
<dbReference type="GeneID" id="36562717"/>
<sequence length="329" mass="38230">MAQQQASTLFFIPELMEQILLHLDMRTLLTSARVCSSWNTVIRDSPKIQTALFFRPMPETETQNHPRTTNPLITQIMWPQFFSTYFNTDPPRKIQWGAPVSALAPLKDRLITDTIKPYLRAEASWRKMLLKQPPTSRICFIENEALQGTIHFYAAWDLGRSMRLDDLERSIEGGRLIPSRDPLYLYADAEKLADKMDSWYREEKKTALEDLFPACDLIVHSESNKLFSFPSRPDNADWHLTYISGTELDNWIESTRAPIRRCSGIEPVWTPSMRKRHKKQARLKKKQEKEEAKERRKHTCPNCGYYNLYFGLDLELDFDISGSDSGSSC</sequence>
<dbReference type="CDD" id="cd09917">
    <property type="entry name" value="F-box_SF"/>
    <property type="match status" value="1"/>
</dbReference>
<feature type="region of interest" description="Disordered" evidence="1">
    <location>
        <begin position="273"/>
        <end position="295"/>
    </location>
</feature>
<dbReference type="Gene3D" id="1.20.1280.50">
    <property type="match status" value="1"/>
</dbReference>
<dbReference type="Proteomes" id="UP000234275">
    <property type="component" value="Unassembled WGS sequence"/>
</dbReference>
<evidence type="ECO:0000259" key="2">
    <source>
        <dbReference type="SMART" id="SM00256"/>
    </source>
</evidence>
<proteinExistence type="predicted"/>
<keyword evidence="4" id="KW-1185">Reference proteome</keyword>
<dbReference type="EMBL" id="MSFO01000007">
    <property type="protein sequence ID" value="PLB46120.1"/>
    <property type="molecule type" value="Genomic_DNA"/>
</dbReference>
<dbReference type="InterPro" id="IPR036047">
    <property type="entry name" value="F-box-like_dom_sf"/>
</dbReference>
<evidence type="ECO:0000313" key="4">
    <source>
        <dbReference type="Proteomes" id="UP000234275"/>
    </source>
</evidence>
<comment type="caution">
    <text evidence="3">The sequence shown here is derived from an EMBL/GenBank/DDBJ whole genome shotgun (WGS) entry which is preliminary data.</text>
</comment>
<dbReference type="OrthoDB" id="3800738at2759"/>
<dbReference type="AlphaFoldDB" id="A0A2I2FZQ2"/>
<gene>
    <name evidence="3" type="ORF">P170DRAFT_512694</name>
</gene>
<evidence type="ECO:0000313" key="3">
    <source>
        <dbReference type="EMBL" id="PLB46120.1"/>
    </source>
</evidence>
<dbReference type="InterPro" id="IPR001810">
    <property type="entry name" value="F-box_dom"/>
</dbReference>
<dbReference type="RefSeq" id="XP_024701422.1">
    <property type="nucleotide sequence ID" value="XM_024855011.1"/>
</dbReference>
<accession>A0A2I2FZQ2</accession>
<evidence type="ECO:0000256" key="1">
    <source>
        <dbReference type="SAM" id="MobiDB-lite"/>
    </source>
</evidence>
<dbReference type="Pfam" id="PF12937">
    <property type="entry name" value="F-box-like"/>
    <property type="match status" value="1"/>
</dbReference>
<dbReference type="STRING" id="1392250.A0A2I2FZQ2"/>
<feature type="compositionally biased region" description="Basic residues" evidence="1">
    <location>
        <begin position="273"/>
        <end position="286"/>
    </location>
</feature>
<dbReference type="SMART" id="SM00256">
    <property type="entry name" value="FBOX"/>
    <property type="match status" value="1"/>
</dbReference>
<name>A0A2I2FZQ2_9EURO</name>